<dbReference type="InterPro" id="IPR019734">
    <property type="entry name" value="TPR_rpt"/>
</dbReference>
<evidence type="ECO:0000256" key="1">
    <source>
        <dbReference type="ARBA" id="ARBA00022737"/>
    </source>
</evidence>
<evidence type="ECO:0000256" key="2">
    <source>
        <dbReference type="ARBA" id="ARBA00022803"/>
    </source>
</evidence>
<evidence type="ECO:0000259" key="3">
    <source>
        <dbReference type="Pfam" id="PF08321"/>
    </source>
</evidence>
<dbReference type="InterPro" id="IPR029052">
    <property type="entry name" value="Metallo-depent_PP-like"/>
</dbReference>
<feature type="domain" description="PPP" evidence="3">
    <location>
        <begin position="81"/>
        <end position="145"/>
    </location>
</feature>
<comment type="caution">
    <text evidence="4">The sequence shown here is derived from an EMBL/GenBank/DDBJ whole genome shotgun (WGS) entry which is preliminary data.</text>
</comment>
<proteinExistence type="predicted"/>
<dbReference type="GO" id="GO:0051879">
    <property type="term" value="F:Hsp90 protein binding"/>
    <property type="evidence" value="ECO:0007669"/>
    <property type="project" value="TreeGrafter"/>
</dbReference>
<dbReference type="GO" id="GO:0016791">
    <property type="term" value="F:phosphatase activity"/>
    <property type="evidence" value="ECO:0007669"/>
    <property type="project" value="UniProtKB-ARBA"/>
</dbReference>
<sequence>MDFNKAIELYTLAIEKNPNVAIYYANRSFAYLKTECFGYALTDASKAVELDKTYVKGYYRRAAAYMSLGKFKEALKNYEYKAISVEDNKRNIADSINLEAMTIENEYTGPELEDGKVTLKFMKELMELYKNQGKLHRKYAYKVSIYTSDINKLRTRRACIVTRNITYKYKFSV</sequence>
<dbReference type="OrthoDB" id="6755536at2759"/>
<dbReference type="SUPFAM" id="SSF48452">
    <property type="entry name" value="TPR-like"/>
    <property type="match status" value="1"/>
</dbReference>
<gene>
    <name evidence="4" type="ORF">ACAOBT_LOCUS37598</name>
</gene>
<protein>
    <recommendedName>
        <fullName evidence="3">PPP domain-containing protein</fullName>
    </recommendedName>
</protein>
<accession>A0A9P0VU90</accession>
<dbReference type="Gene3D" id="1.25.40.10">
    <property type="entry name" value="Tetratricopeptide repeat domain"/>
    <property type="match status" value="1"/>
</dbReference>
<dbReference type="Pfam" id="PF08321">
    <property type="entry name" value="PPP5"/>
    <property type="match status" value="1"/>
</dbReference>
<name>A0A9P0VU90_ACAOB</name>
<keyword evidence="1" id="KW-0677">Repeat</keyword>
<dbReference type="Proteomes" id="UP001152888">
    <property type="component" value="Unassembled WGS sequence"/>
</dbReference>
<dbReference type="PANTHER" id="PTHR22904">
    <property type="entry name" value="TPR REPEAT CONTAINING PROTEIN"/>
    <property type="match status" value="1"/>
</dbReference>
<evidence type="ECO:0000313" key="5">
    <source>
        <dbReference type="Proteomes" id="UP001152888"/>
    </source>
</evidence>
<evidence type="ECO:0000313" key="4">
    <source>
        <dbReference type="EMBL" id="CAH2020062.1"/>
    </source>
</evidence>
<organism evidence="4 5">
    <name type="scientific">Acanthoscelides obtectus</name>
    <name type="common">Bean weevil</name>
    <name type="synonym">Bruchus obtectus</name>
    <dbReference type="NCBI Taxonomy" id="200917"/>
    <lineage>
        <taxon>Eukaryota</taxon>
        <taxon>Metazoa</taxon>
        <taxon>Ecdysozoa</taxon>
        <taxon>Arthropoda</taxon>
        <taxon>Hexapoda</taxon>
        <taxon>Insecta</taxon>
        <taxon>Pterygota</taxon>
        <taxon>Neoptera</taxon>
        <taxon>Endopterygota</taxon>
        <taxon>Coleoptera</taxon>
        <taxon>Polyphaga</taxon>
        <taxon>Cucujiformia</taxon>
        <taxon>Chrysomeloidea</taxon>
        <taxon>Chrysomelidae</taxon>
        <taxon>Bruchinae</taxon>
        <taxon>Bruchini</taxon>
        <taxon>Acanthoscelides</taxon>
    </lineage>
</organism>
<reference evidence="4" key="1">
    <citation type="submission" date="2022-03" db="EMBL/GenBank/DDBJ databases">
        <authorList>
            <person name="Sayadi A."/>
        </authorList>
    </citation>
    <scope>NUCLEOTIDE SEQUENCE</scope>
</reference>
<dbReference type="InterPro" id="IPR011990">
    <property type="entry name" value="TPR-like_helical_dom_sf"/>
</dbReference>
<dbReference type="EMBL" id="CAKOFQ010010748">
    <property type="protein sequence ID" value="CAH2020062.1"/>
    <property type="molecule type" value="Genomic_DNA"/>
</dbReference>
<dbReference type="SMART" id="SM00028">
    <property type="entry name" value="TPR"/>
    <property type="match status" value="2"/>
</dbReference>
<dbReference type="AlphaFoldDB" id="A0A9P0VU90"/>
<keyword evidence="2" id="KW-0802">TPR repeat</keyword>
<dbReference type="Gene3D" id="3.60.21.10">
    <property type="match status" value="1"/>
</dbReference>
<keyword evidence="5" id="KW-1185">Reference proteome</keyword>
<dbReference type="PANTHER" id="PTHR22904:SF523">
    <property type="entry name" value="STRESS-INDUCED-PHOSPHOPROTEIN 1"/>
    <property type="match status" value="1"/>
</dbReference>
<dbReference type="InterPro" id="IPR013235">
    <property type="entry name" value="PPP_dom"/>
</dbReference>